<accession>A0A1L3ZBP9</accession>
<name>A0A1L3ZBP9_RHILE</name>
<organism evidence="1 2">
    <name type="scientific">Rhizobium leguminosarum</name>
    <dbReference type="NCBI Taxonomy" id="384"/>
    <lineage>
        <taxon>Bacteria</taxon>
        <taxon>Pseudomonadati</taxon>
        <taxon>Pseudomonadota</taxon>
        <taxon>Alphaproteobacteria</taxon>
        <taxon>Hyphomicrobiales</taxon>
        <taxon>Rhizobiaceae</taxon>
        <taxon>Rhizobium/Agrobacterium group</taxon>
        <taxon>Rhizobium</taxon>
    </lineage>
</organism>
<sequence length="168" mass="18799">MNVTPAFAFYDEENAQASPDINPRVAGTWGTVLFGRPLFRKEMEVQDKTGLTVIAIIAHEFAHIHQYALNLDKELLEGQPTVKRLELHADILAGFFLGARKREAPSLSMYSAGEVFNRIGDSKFTDRNHHGTPLERVSASQFGFDRGRTGDYSLDTIVKEGVNYVKDL</sequence>
<gene>
    <name evidence="1" type="ORF">BMW22_16765</name>
</gene>
<proteinExistence type="predicted"/>
<dbReference type="Proteomes" id="UP000183050">
    <property type="component" value="Chromosome"/>
</dbReference>
<reference evidence="1 2" key="1">
    <citation type="submission" date="2016-11" db="EMBL/GenBank/DDBJ databases">
        <title>Rhizobium leguminosarum bv. viciae strain Vaf12 isolated from Vavilovia formosa root nodules from Russia, Dagestan.</title>
        <authorList>
            <person name="Kimeklis A."/>
        </authorList>
    </citation>
    <scope>NUCLEOTIDE SEQUENCE [LARGE SCALE GENOMIC DNA]</scope>
    <source>
        <strain evidence="1 2">Vaf-108</strain>
    </source>
</reference>
<dbReference type="EMBL" id="CP018228">
    <property type="protein sequence ID" value="API53048.1"/>
    <property type="molecule type" value="Genomic_DNA"/>
</dbReference>
<evidence type="ECO:0008006" key="3">
    <source>
        <dbReference type="Google" id="ProtNLM"/>
    </source>
</evidence>
<dbReference type="AlphaFoldDB" id="A0A1L3ZBP9"/>
<evidence type="ECO:0000313" key="2">
    <source>
        <dbReference type="Proteomes" id="UP000183050"/>
    </source>
</evidence>
<evidence type="ECO:0000313" key="1">
    <source>
        <dbReference type="EMBL" id="API53048.1"/>
    </source>
</evidence>
<protein>
    <recommendedName>
        <fullName evidence="3">Metalloprotease</fullName>
    </recommendedName>
</protein>